<dbReference type="PANTHER" id="PTHR30272">
    <property type="entry name" value="3-HYDROXYACYL-[ACYL-CARRIER-PROTEIN] DEHYDRATASE"/>
    <property type="match status" value="1"/>
</dbReference>
<name>A0AAU0B4V1_9XANT</name>
<dbReference type="AlphaFoldDB" id="A0AAU0B4V1"/>
<reference evidence="2 3" key="1">
    <citation type="submission" date="2022-08" db="EMBL/GenBank/DDBJ databases">
        <title>Whole genome sequencing-based tracing of a 2022 introduction and outbreak of Xanthomonas hortorum pv. pelargonii.</title>
        <authorList>
            <person name="Iruegas-Bocardo F."/>
            <person name="Weisberg A.K."/>
            <person name="Riutta E.R."/>
            <person name="Kilday K."/>
            <person name="Bonkowski J.C."/>
            <person name="Creswell T."/>
            <person name="Daughtrey M.L."/>
            <person name="Rane K."/>
            <person name="Grunwald N.J."/>
            <person name="Chang J.H."/>
            <person name="Putnam M.L."/>
        </authorList>
    </citation>
    <scope>NUCLEOTIDE SEQUENCE [LARGE SCALE GENOMIC DNA]</scope>
    <source>
        <strain evidence="2 3">22-323</strain>
    </source>
</reference>
<evidence type="ECO:0008006" key="4">
    <source>
        <dbReference type="Google" id="ProtNLM"/>
    </source>
</evidence>
<evidence type="ECO:0000313" key="3">
    <source>
        <dbReference type="Proteomes" id="UP001302716"/>
    </source>
</evidence>
<dbReference type="PANTHER" id="PTHR30272:SF1">
    <property type="entry name" value="3-HYDROXYACYL-[ACYL-CARRIER-PROTEIN] DEHYDRATASE"/>
    <property type="match status" value="1"/>
</dbReference>
<sequence length="185" mass="19816">MSTSLALPDNALSSAVAHRPTPSAAVASVSIAYSRTEIEALIPHRGEILFLQSLTTHGDRHFTGVAYWDVDTMGLRGHFPQQAVVPAVFLVEAVAQLAGAGVLATRAAQQDTTPKVGVMMAIRRCAFRQVVHVNQQVQLDVCTRQMGEQVVMCEGTVSRDGISIASIEVLIGEVPQDVILTRKGD</sequence>
<dbReference type="RefSeq" id="WP_316693158.1">
    <property type="nucleotide sequence ID" value="NZ_CP103836.1"/>
</dbReference>
<organism evidence="2 3">
    <name type="scientific">Xanthomonas hydrangeae</name>
    <dbReference type="NCBI Taxonomy" id="2775159"/>
    <lineage>
        <taxon>Bacteria</taxon>
        <taxon>Pseudomonadati</taxon>
        <taxon>Pseudomonadota</taxon>
        <taxon>Gammaproteobacteria</taxon>
        <taxon>Lysobacterales</taxon>
        <taxon>Lysobacteraceae</taxon>
        <taxon>Xanthomonas</taxon>
    </lineage>
</organism>
<dbReference type="InterPro" id="IPR029069">
    <property type="entry name" value="HotDog_dom_sf"/>
</dbReference>
<dbReference type="SUPFAM" id="SSF54637">
    <property type="entry name" value="Thioesterase/thiol ester dehydrase-isomerase"/>
    <property type="match status" value="1"/>
</dbReference>
<dbReference type="Proteomes" id="UP001302716">
    <property type="component" value="Chromosome"/>
</dbReference>
<dbReference type="EMBL" id="CP103836">
    <property type="protein sequence ID" value="WOB47936.1"/>
    <property type="molecule type" value="Genomic_DNA"/>
</dbReference>
<accession>A0AAU0B4V1</accession>
<evidence type="ECO:0000313" key="2">
    <source>
        <dbReference type="EMBL" id="WOB47936.1"/>
    </source>
</evidence>
<dbReference type="Pfam" id="PF07977">
    <property type="entry name" value="FabA"/>
    <property type="match status" value="1"/>
</dbReference>
<evidence type="ECO:0000256" key="1">
    <source>
        <dbReference type="ARBA" id="ARBA00023239"/>
    </source>
</evidence>
<dbReference type="InterPro" id="IPR013114">
    <property type="entry name" value="FabA_FabZ"/>
</dbReference>
<dbReference type="Gene3D" id="3.10.129.10">
    <property type="entry name" value="Hotdog Thioesterase"/>
    <property type="match status" value="1"/>
</dbReference>
<dbReference type="GO" id="GO:0016829">
    <property type="term" value="F:lyase activity"/>
    <property type="evidence" value="ECO:0007669"/>
    <property type="project" value="UniProtKB-KW"/>
</dbReference>
<keyword evidence="1" id="KW-0456">Lyase</keyword>
<protein>
    <recommendedName>
        <fullName evidence="4">Beta-hydroxyacyl-ACP dehydratase</fullName>
    </recommendedName>
</protein>
<keyword evidence="3" id="KW-1185">Reference proteome</keyword>
<proteinExistence type="predicted"/>
<gene>
    <name evidence="2" type="ORF">NYR97_11590</name>
</gene>